<evidence type="ECO:0000256" key="3">
    <source>
        <dbReference type="ARBA" id="ARBA00022900"/>
    </source>
</evidence>
<name>A0A194YQP1_SORBI</name>
<dbReference type="Gramene" id="KXG30511">
    <property type="protein sequence ID" value="KXG30511"/>
    <property type="gene ID" value="SORBI_3004G194200"/>
</dbReference>
<accession>A0A194YQP1</accession>
<protein>
    <submittedName>
        <fullName evidence="4">Uncharacterized protein</fullName>
    </submittedName>
</protein>
<dbReference type="Proteomes" id="UP000000768">
    <property type="component" value="Chromosome 4"/>
</dbReference>
<evidence type="ECO:0000313" key="5">
    <source>
        <dbReference type="Proteomes" id="UP000000768"/>
    </source>
</evidence>
<dbReference type="InParanoid" id="A0A194YQP1"/>
<keyword evidence="3" id="KW-0722">Serine protease inhibitor</keyword>
<keyword evidence="5" id="KW-1185">Reference proteome</keyword>
<dbReference type="OMA" id="APRKAYW"/>
<gene>
    <name evidence="4" type="ORF">SORBI_3004G194200</name>
</gene>
<reference evidence="4 5" key="1">
    <citation type="journal article" date="2009" name="Nature">
        <title>The Sorghum bicolor genome and the diversification of grasses.</title>
        <authorList>
            <person name="Paterson A.H."/>
            <person name="Bowers J.E."/>
            <person name="Bruggmann R."/>
            <person name="Dubchak I."/>
            <person name="Grimwood J."/>
            <person name="Gundlach H."/>
            <person name="Haberer G."/>
            <person name="Hellsten U."/>
            <person name="Mitros T."/>
            <person name="Poliakov A."/>
            <person name="Schmutz J."/>
            <person name="Spannagl M."/>
            <person name="Tang H."/>
            <person name="Wang X."/>
            <person name="Wicker T."/>
            <person name="Bharti A.K."/>
            <person name="Chapman J."/>
            <person name="Feltus F.A."/>
            <person name="Gowik U."/>
            <person name="Grigoriev I.V."/>
            <person name="Lyons E."/>
            <person name="Maher C.A."/>
            <person name="Martis M."/>
            <person name="Narechania A."/>
            <person name="Otillar R.P."/>
            <person name="Penning B.W."/>
            <person name="Salamov A.A."/>
            <person name="Wang Y."/>
            <person name="Zhang L."/>
            <person name="Carpita N.C."/>
            <person name="Freeling M."/>
            <person name="Gingle A.R."/>
            <person name="Hash C.T."/>
            <person name="Keller B."/>
            <person name="Klein P."/>
            <person name="Kresovich S."/>
            <person name="McCann M.C."/>
            <person name="Ming R."/>
            <person name="Peterson D.G."/>
            <person name="Mehboob-ur-Rahman"/>
            <person name="Ware D."/>
            <person name="Westhoff P."/>
            <person name="Mayer K.F."/>
            <person name="Messing J."/>
            <person name="Rokhsar D.S."/>
        </authorList>
    </citation>
    <scope>NUCLEOTIDE SEQUENCE [LARGE SCALE GENOMIC DNA]</scope>
    <source>
        <strain evidence="5">cv. BTx623</strain>
    </source>
</reference>
<dbReference type="SUPFAM" id="SSF54654">
    <property type="entry name" value="CI-2 family of serine protease inhibitors"/>
    <property type="match status" value="1"/>
</dbReference>
<evidence type="ECO:0000313" key="4">
    <source>
        <dbReference type="EMBL" id="KXG30511.1"/>
    </source>
</evidence>
<reference evidence="5" key="2">
    <citation type="journal article" date="2018" name="Plant J.">
        <title>The Sorghum bicolor reference genome: improved assembly, gene annotations, a transcriptome atlas, and signatures of genome organization.</title>
        <authorList>
            <person name="McCormick R.F."/>
            <person name="Truong S.K."/>
            <person name="Sreedasyam A."/>
            <person name="Jenkins J."/>
            <person name="Shu S."/>
            <person name="Sims D."/>
            <person name="Kennedy M."/>
            <person name="Amirebrahimi M."/>
            <person name="Weers B.D."/>
            <person name="McKinley B."/>
            <person name="Mattison A."/>
            <person name="Morishige D.T."/>
            <person name="Grimwood J."/>
            <person name="Schmutz J."/>
            <person name="Mullet J.E."/>
        </authorList>
    </citation>
    <scope>NUCLEOTIDE SEQUENCE [LARGE SCALE GENOMIC DNA]</scope>
    <source>
        <strain evidence="5">cv. BTx623</strain>
    </source>
</reference>
<proteinExistence type="inferred from homology"/>
<dbReference type="EMBL" id="CM000763">
    <property type="protein sequence ID" value="KXG30511.1"/>
    <property type="molecule type" value="Genomic_DNA"/>
</dbReference>
<sequence length="85" mass="9597">MATPALAPRKAYWPNLLGKELQWSLQQIRADRPDITFEETLDLAEGETPTPVDELEPGTVRVIIYYGLDTDDITLIVEDPFPRIG</sequence>
<dbReference type="InterPro" id="IPR036354">
    <property type="entry name" value="Prot_inh_pot1_sf"/>
</dbReference>
<evidence type="ECO:0000256" key="2">
    <source>
        <dbReference type="ARBA" id="ARBA00022690"/>
    </source>
</evidence>
<dbReference type="GO" id="GO:0004867">
    <property type="term" value="F:serine-type endopeptidase inhibitor activity"/>
    <property type="evidence" value="ECO:0007669"/>
    <property type="project" value="UniProtKB-KW"/>
</dbReference>
<evidence type="ECO:0000256" key="1">
    <source>
        <dbReference type="ARBA" id="ARBA00008210"/>
    </source>
</evidence>
<dbReference type="AlphaFoldDB" id="A0A194YQP1"/>
<organism evidence="4 5">
    <name type="scientific">Sorghum bicolor</name>
    <name type="common">Sorghum</name>
    <name type="synonym">Sorghum vulgare</name>
    <dbReference type="NCBI Taxonomy" id="4558"/>
    <lineage>
        <taxon>Eukaryota</taxon>
        <taxon>Viridiplantae</taxon>
        <taxon>Streptophyta</taxon>
        <taxon>Embryophyta</taxon>
        <taxon>Tracheophyta</taxon>
        <taxon>Spermatophyta</taxon>
        <taxon>Magnoliopsida</taxon>
        <taxon>Liliopsida</taxon>
        <taxon>Poales</taxon>
        <taxon>Poaceae</taxon>
        <taxon>PACMAD clade</taxon>
        <taxon>Panicoideae</taxon>
        <taxon>Andropogonodae</taxon>
        <taxon>Andropogoneae</taxon>
        <taxon>Sorghinae</taxon>
        <taxon>Sorghum</taxon>
    </lineage>
</organism>
<keyword evidence="2" id="KW-0646">Protease inhibitor</keyword>
<comment type="similarity">
    <text evidence="1">Belongs to the protease inhibitor I13 (potato type I serine protease inhibitor) family.</text>
</comment>